<dbReference type="GO" id="GO:0016881">
    <property type="term" value="F:acid-amino acid ligase activity"/>
    <property type="evidence" value="ECO:0007669"/>
    <property type="project" value="UniProtKB-ARBA"/>
</dbReference>
<keyword evidence="2" id="KW-0472">Membrane</keyword>
<protein>
    <submittedName>
        <fullName evidence="5">N2-citryl-N6-acetyl-N6-hydroxylysine synthase</fullName>
    </submittedName>
</protein>
<dbReference type="RefSeq" id="WP_132002994.1">
    <property type="nucleotide sequence ID" value="NZ_JBHUNN010000002.1"/>
</dbReference>
<evidence type="ECO:0000256" key="1">
    <source>
        <dbReference type="ARBA" id="ARBA00007832"/>
    </source>
</evidence>
<dbReference type="Pfam" id="PF06276">
    <property type="entry name" value="FhuF"/>
    <property type="match status" value="1"/>
</dbReference>
<evidence type="ECO:0000313" key="5">
    <source>
        <dbReference type="EMBL" id="TCO15067.1"/>
    </source>
</evidence>
<evidence type="ECO:0000259" key="3">
    <source>
        <dbReference type="Pfam" id="PF04183"/>
    </source>
</evidence>
<dbReference type="Gene3D" id="1.10.510.40">
    <property type="match status" value="1"/>
</dbReference>
<dbReference type="PANTHER" id="PTHR34384:SF5">
    <property type="entry name" value="L-2,3-DIAMINOPROPANOATE--CITRATE LIGASE"/>
    <property type="match status" value="1"/>
</dbReference>
<dbReference type="InterPro" id="IPR037455">
    <property type="entry name" value="LucA/IucC-like"/>
</dbReference>
<organism evidence="5 6">
    <name type="scientific">Camelimonas lactis</name>
    <dbReference type="NCBI Taxonomy" id="659006"/>
    <lineage>
        <taxon>Bacteria</taxon>
        <taxon>Pseudomonadati</taxon>
        <taxon>Pseudomonadota</taxon>
        <taxon>Alphaproteobacteria</taxon>
        <taxon>Hyphomicrobiales</taxon>
        <taxon>Chelatococcaceae</taxon>
        <taxon>Camelimonas</taxon>
    </lineage>
</organism>
<keyword evidence="2" id="KW-0812">Transmembrane</keyword>
<dbReference type="AlphaFoldDB" id="A0A4V2RXP6"/>
<dbReference type="GO" id="GO:0019290">
    <property type="term" value="P:siderophore biosynthetic process"/>
    <property type="evidence" value="ECO:0007669"/>
    <property type="project" value="InterPro"/>
</dbReference>
<dbReference type="Pfam" id="PF04183">
    <property type="entry name" value="IucA_IucC"/>
    <property type="match status" value="1"/>
</dbReference>
<gene>
    <name evidence="5" type="ORF">EV666_10243</name>
</gene>
<feature type="transmembrane region" description="Helical" evidence="2">
    <location>
        <begin position="503"/>
        <end position="526"/>
    </location>
</feature>
<feature type="domain" description="Aerobactin siderophore biosynthesis IucA/IucC-like C-terminal" evidence="4">
    <location>
        <begin position="418"/>
        <end position="578"/>
    </location>
</feature>
<proteinExistence type="inferred from homology"/>
<comment type="caution">
    <text evidence="5">The sequence shown here is derived from an EMBL/GenBank/DDBJ whole genome shotgun (WGS) entry which is preliminary data.</text>
</comment>
<name>A0A4V2RXP6_9HYPH</name>
<dbReference type="Proteomes" id="UP000294881">
    <property type="component" value="Unassembled WGS sequence"/>
</dbReference>
<dbReference type="InterPro" id="IPR007310">
    <property type="entry name" value="Aerobactin_biosyn_IucA/IucC_N"/>
</dbReference>
<reference evidence="5 6" key="1">
    <citation type="submission" date="2019-03" db="EMBL/GenBank/DDBJ databases">
        <title>Genomic Encyclopedia of Type Strains, Phase IV (KMG-IV): sequencing the most valuable type-strain genomes for metagenomic binning, comparative biology and taxonomic classification.</title>
        <authorList>
            <person name="Goeker M."/>
        </authorList>
    </citation>
    <scope>NUCLEOTIDE SEQUENCE [LARGE SCALE GENOMIC DNA]</scope>
    <source>
        <strain evidence="5 6">DSM 22958</strain>
    </source>
</reference>
<keyword evidence="6" id="KW-1185">Reference proteome</keyword>
<dbReference type="InterPro" id="IPR022770">
    <property type="entry name" value="IucA/IucC-like_C"/>
</dbReference>
<dbReference type="OrthoDB" id="495728at2"/>
<dbReference type="PANTHER" id="PTHR34384">
    <property type="entry name" value="L-2,3-DIAMINOPROPANOATE--CITRATE LIGASE"/>
    <property type="match status" value="1"/>
</dbReference>
<evidence type="ECO:0000259" key="4">
    <source>
        <dbReference type="Pfam" id="PF06276"/>
    </source>
</evidence>
<evidence type="ECO:0000313" key="6">
    <source>
        <dbReference type="Proteomes" id="UP000294881"/>
    </source>
</evidence>
<sequence>MMETRPTSTDIAARISARAFLLGLLREWDGWTFEGDGAAAAGDSAGRAPRILLPLPSHGVTLAVAAPHRSDVGCHGFRPPFSEIRPSGAERAIPFTLAATLIATEPSITGAAGADRAPTFLARVFDSMANIDDVIRHAPDRTVPFTARDPDFIEGEQALRHGHAVHPTPRSRDEFTMEDSRRFAAEYGAGFQLRWWAVAPEHIAHAASRGVPAPAMARDLLASDGAVSDAVIAAERAGRVILPMHPWQAARLALDADVERLMRAGAVADLGASGAPWFATSSLRSIYAPHAPWMLKTSLSLRLTNSRRLIEPHECIRGLEIDRLLAGPVGQEIFARFPQFRVMGEPAFLALRDAAGNILRAAIMVFRDNPFRGAATTPATVLAALAEIGGDGRDSRLARLVARIAREGGADPRRIALAWFDRFLSVVVAPLITVQADYGLLFGAHQQNIVVGLANGWPDALYFRDCQGTGYVSEFLPELARLAPDVNVRAGHIFSSAEAARLAGYYLIVNSVFAVIGALALAGLAAERPLLAALRGLLLRLRAASPRDPALIDYLLTSPTLESKGNFMICFRNLNENTDVTDPLAGYVAMANPLAEAVA</sequence>
<feature type="domain" description="Aerobactin siderophore biosynthesis IucA/IucC N-terminal" evidence="3">
    <location>
        <begin position="151"/>
        <end position="386"/>
    </location>
</feature>
<keyword evidence="2" id="KW-1133">Transmembrane helix</keyword>
<accession>A0A4V2RXP6</accession>
<dbReference type="EMBL" id="SLWL01000002">
    <property type="protein sequence ID" value="TCO15067.1"/>
    <property type="molecule type" value="Genomic_DNA"/>
</dbReference>
<evidence type="ECO:0000256" key="2">
    <source>
        <dbReference type="SAM" id="Phobius"/>
    </source>
</evidence>
<comment type="similarity">
    <text evidence="1">Belongs to the IucA/IucC family.</text>
</comment>